<dbReference type="InterPro" id="IPR034660">
    <property type="entry name" value="DinB/YfiT-like"/>
</dbReference>
<dbReference type="InterPro" id="IPR007837">
    <property type="entry name" value="DinB"/>
</dbReference>
<proteinExistence type="inferred from homology"/>
<keyword evidence="4" id="KW-1185">Reference proteome</keyword>
<organism evidence="3 4">
    <name type="scientific">Breznakia pachnodae</name>
    <dbReference type="NCBI Taxonomy" id="265178"/>
    <lineage>
        <taxon>Bacteria</taxon>
        <taxon>Bacillati</taxon>
        <taxon>Bacillota</taxon>
        <taxon>Erysipelotrichia</taxon>
        <taxon>Erysipelotrichales</taxon>
        <taxon>Erysipelotrichaceae</taxon>
        <taxon>Breznakia</taxon>
    </lineage>
</organism>
<dbReference type="Proteomes" id="UP001230220">
    <property type="component" value="Unassembled WGS sequence"/>
</dbReference>
<comment type="caution">
    <text evidence="3">The sequence shown here is derived from an EMBL/GenBank/DDBJ whole genome shotgun (WGS) entry which is preliminary data.</text>
</comment>
<reference evidence="3 4" key="1">
    <citation type="submission" date="2023-07" db="EMBL/GenBank/DDBJ databases">
        <title>Genomic Encyclopedia of Type Strains, Phase IV (KMG-IV): sequencing the most valuable type-strain genomes for metagenomic binning, comparative biology and taxonomic classification.</title>
        <authorList>
            <person name="Goeker M."/>
        </authorList>
    </citation>
    <scope>NUCLEOTIDE SEQUENCE [LARGE SCALE GENOMIC DNA]</scope>
    <source>
        <strain evidence="3 4">DSM 16784</strain>
    </source>
</reference>
<name>A0ABU0E3R8_9FIRM</name>
<evidence type="ECO:0000256" key="2">
    <source>
        <dbReference type="ARBA" id="ARBA00022723"/>
    </source>
</evidence>
<evidence type="ECO:0000313" key="3">
    <source>
        <dbReference type="EMBL" id="MDQ0361539.1"/>
    </source>
</evidence>
<dbReference type="Pfam" id="PF05163">
    <property type="entry name" value="DinB"/>
    <property type="match status" value="1"/>
</dbReference>
<dbReference type="EMBL" id="JAUSUR010000004">
    <property type="protein sequence ID" value="MDQ0361539.1"/>
    <property type="molecule type" value="Genomic_DNA"/>
</dbReference>
<sequence length="163" mass="19087">MIKEIEFTLDEWKSTRKNTIELINDLKNEDIDFNLPRPILNTLKKHFQEMIDIQQAYVMAIEKGNMSFDLTSDTYHGEISYIELTNMMKELDESMVNIIARKDHLFTIDWFGDIKTISSHLCSLVAHETFHQGQIVAFYYTLGRAIPELVAEDWALPQTENRN</sequence>
<evidence type="ECO:0000256" key="1">
    <source>
        <dbReference type="ARBA" id="ARBA00008635"/>
    </source>
</evidence>
<dbReference type="SUPFAM" id="SSF109854">
    <property type="entry name" value="DinB/YfiT-like putative metalloenzymes"/>
    <property type="match status" value="1"/>
</dbReference>
<protein>
    <submittedName>
        <fullName evidence="3">Damage-inducible protein DinB</fullName>
    </submittedName>
</protein>
<dbReference type="RefSeq" id="WP_307408359.1">
    <property type="nucleotide sequence ID" value="NZ_JAUSUR010000004.1"/>
</dbReference>
<accession>A0ABU0E3R8</accession>
<gene>
    <name evidence="3" type="ORF">J2S15_002289</name>
</gene>
<keyword evidence="2" id="KW-0479">Metal-binding</keyword>
<evidence type="ECO:0000313" key="4">
    <source>
        <dbReference type="Proteomes" id="UP001230220"/>
    </source>
</evidence>
<dbReference type="Gene3D" id="1.20.120.450">
    <property type="entry name" value="dinb family like domain"/>
    <property type="match status" value="1"/>
</dbReference>
<comment type="similarity">
    <text evidence="1">Belongs to the DinB family.</text>
</comment>